<keyword evidence="3" id="KW-1185">Reference proteome</keyword>
<dbReference type="InterPro" id="IPR006135">
    <property type="entry name" value="T3SS_substrate_exporter"/>
</dbReference>
<evidence type="ECO:0000313" key="3">
    <source>
        <dbReference type="Proteomes" id="UP000516369"/>
    </source>
</evidence>
<dbReference type="PANTHER" id="PTHR30531:SF12">
    <property type="entry name" value="FLAGELLAR BIOSYNTHETIC PROTEIN FLHB"/>
    <property type="match status" value="1"/>
</dbReference>
<keyword evidence="1" id="KW-1133">Transmembrane helix</keyword>
<keyword evidence="1" id="KW-0472">Membrane</keyword>
<accession>A0A7H1MXD4</accession>
<dbReference type="GO" id="GO:0005886">
    <property type="term" value="C:plasma membrane"/>
    <property type="evidence" value="ECO:0007669"/>
    <property type="project" value="TreeGrafter"/>
</dbReference>
<protein>
    <submittedName>
        <fullName evidence="2">EscU/YscU/HrcU family type III secretion system export apparatus switch protein</fullName>
    </submittedName>
</protein>
<dbReference type="Pfam" id="PF01312">
    <property type="entry name" value="Bac_export_2"/>
    <property type="match status" value="1"/>
</dbReference>
<evidence type="ECO:0000313" key="2">
    <source>
        <dbReference type="EMBL" id="QNT68120.1"/>
    </source>
</evidence>
<organism evidence="2 3">
    <name type="scientific">Defluviicoccus vanus</name>
    <dbReference type="NCBI Taxonomy" id="111831"/>
    <lineage>
        <taxon>Bacteria</taxon>
        <taxon>Pseudomonadati</taxon>
        <taxon>Pseudomonadota</taxon>
        <taxon>Alphaproteobacteria</taxon>
        <taxon>Rhodospirillales</taxon>
        <taxon>Rhodospirillaceae</taxon>
        <taxon>Defluviicoccus</taxon>
    </lineage>
</organism>
<keyword evidence="1" id="KW-0812">Transmembrane</keyword>
<feature type="transmembrane region" description="Helical" evidence="1">
    <location>
        <begin position="149"/>
        <end position="168"/>
    </location>
</feature>
<evidence type="ECO:0000256" key="1">
    <source>
        <dbReference type="SAM" id="Phobius"/>
    </source>
</evidence>
<dbReference type="GO" id="GO:0009306">
    <property type="term" value="P:protein secretion"/>
    <property type="evidence" value="ECO:0007669"/>
    <property type="project" value="InterPro"/>
</dbReference>
<name>A0A7H1MXD4_9PROT</name>
<dbReference type="KEGG" id="dvn:HQ394_00540"/>
<gene>
    <name evidence="2" type="ORF">HQ394_00540</name>
</gene>
<proteinExistence type="predicted"/>
<sequence length="198" mass="21148">MADQDDASRTEELTSKRLAYTKESGQVAVSQDVKLWAALTASAILSSYCLSGAARHLYHIVLPFLVLPERFALWSTEVQAGFVQAMIGIGAIVAPVMLALAAVAVGSSLTQSGLIWAPGRIKPDVSKISPLKGLQRLCSPQSLVDFIKGLVKVAIVAAVAGALGLPLLHHAEASLARSLMPPSTSTKRFRPNITRRWH</sequence>
<dbReference type="RefSeq" id="WP_190261563.1">
    <property type="nucleotide sequence ID" value="NZ_CP053923.1"/>
</dbReference>
<feature type="transmembrane region" description="Helical" evidence="1">
    <location>
        <begin position="82"/>
        <end position="105"/>
    </location>
</feature>
<dbReference type="Proteomes" id="UP000516369">
    <property type="component" value="Chromosome"/>
</dbReference>
<dbReference type="EMBL" id="CP053923">
    <property type="protein sequence ID" value="QNT68120.1"/>
    <property type="molecule type" value="Genomic_DNA"/>
</dbReference>
<dbReference type="PANTHER" id="PTHR30531">
    <property type="entry name" value="FLAGELLAR BIOSYNTHETIC PROTEIN FLHB"/>
    <property type="match status" value="1"/>
</dbReference>
<dbReference type="AlphaFoldDB" id="A0A7H1MXD4"/>
<reference evidence="2 3" key="1">
    <citation type="submission" date="2020-05" db="EMBL/GenBank/DDBJ databases">
        <title>Complete closed genome sequence of Defluviicoccus vanus.</title>
        <authorList>
            <person name="Bessarab I."/>
            <person name="Arumugam K."/>
            <person name="Maszenan A.M."/>
            <person name="Seviour R.J."/>
            <person name="Williams R.B."/>
        </authorList>
    </citation>
    <scope>NUCLEOTIDE SEQUENCE [LARGE SCALE GENOMIC DNA]</scope>
    <source>
        <strain evidence="2 3">Ben 114</strain>
    </source>
</reference>